<evidence type="ECO:0000313" key="6">
    <source>
        <dbReference type="WBParaSite" id="HCON_00093770-00001"/>
    </source>
</evidence>
<accession>A0A7I4YI35</accession>
<feature type="region of interest" description="Disordered" evidence="2">
    <location>
        <begin position="852"/>
        <end position="919"/>
    </location>
</feature>
<evidence type="ECO:0000259" key="4">
    <source>
        <dbReference type="PROSITE" id="PS50238"/>
    </source>
</evidence>
<feature type="compositionally biased region" description="Gly residues" evidence="2">
    <location>
        <begin position="555"/>
        <end position="571"/>
    </location>
</feature>
<proteinExistence type="predicted"/>
<dbReference type="Gene3D" id="1.10.555.10">
    <property type="entry name" value="Rho GTPase activation protein"/>
    <property type="match status" value="1"/>
</dbReference>
<dbReference type="Pfam" id="PF00169">
    <property type="entry name" value="PH"/>
    <property type="match status" value="1"/>
</dbReference>
<dbReference type="SMART" id="SM00324">
    <property type="entry name" value="RhoGAP"/>
    <property type="match status" value="1"/>
</dbReference>
<dbReference type="GO" id="GO:0005096">
    <property type="term" value="F:GTPase activator activity"/>
    <property type="evidence" value="ECO:0007669"/>
    <property type="project" value="UniProtKB-KW"/>
</dbReference>
<feature type="region of interest" description="Disordered" evidence="2">
    <location>
        <begin position="498"/>
        <end position="586"/>
    </location>
</feature>
<feature type="compositionally biased region" description="Basic and acidic residues" evidence="2">
    <location>
        <begin position="217"/>
        <end position="226"/>
    </location>
</feature>
<feature type="compositionally biased region" description="Basic and acidic residues" evidence="2">
    <location>
        <begin position="253"/>
        <end position="267"/>
    </location>
</feature>
<dbReference type="Gene3D" id="2.30.29.30">
    <property type="entry name" value="Pleckstrin-homology domain (PH domain)/Phosphotyrosine-binding domain (PTB)"/>
    <property type="match status" value="1"/>
</dbReference>
<evidence type="ECO:0000256" key="2">
    <source>
        <dbReference type="SAM" id="MobiDB-lite"/>
    </source>
</evidence>
<dbReference type="PROSITE" id="PS50238">
    <property type="entry name" value="RHOGAP"/>
    <property type="match status" value="1"/>
</dbReference>
<dbReference type="OrthoDB" id="9994905at2759"/>
<sequence length="1255" mass="138076">MDYCSSRPLRSSRSDHTLTQEARIEALLDEMRPYQQRSRPIRISDEDAPPPSPPSYDVIFQPKHAPPPYSQLVLRPVQSVWTVLDREPLSKPNIRPTWAGCPKPLKSMKKIPLTDDSTTSTFSLPDDSVVDDLDCGITPRNTPRQASFMAAMTRQEMSDQDDDAMRCCLTKQATPLVPRRVADAAKPIARDVILRNTTNRENRRTTVYGDHIFSKQTRHESQRDLNHNVSALTRMRRARPKSYVLATSTSLPETEHPMSFSRDDSRELSSLGSLSSIDRSSRSAQSHNQPQGHHRIQKFIALFSHQNSPVKLRTKRSRTSLPLSRNPLPETTLRASKIVRQGWLRHQELELGKIGKRRLWEECWAVLIDQSLYLCPQEPRSTVAEKTGEKLIHLPPCARVDVHSSIIDIAYEWLAMSRTKHVIRLVTQTRAEHLFELDSEADMLSWIATLQSCAEGTISPQLHSSCSAASLASSSSTPSERNGHTTSATNQLIMHRYKAKSSQLQSPVSSKRSMANDVHCAQPGTSKDSSSGENGEPSTPKSGRKWKKTKAIKQGSGGTAGSTSSGVGGPPSGVSVSSVSGTTSVSPTQNVLGVRLADCPTTGPDDLVPLCVQICVSVVEAHGLDTVGIYRIPGNTAAVNALKEMFSHGLDTMTLENLDLSDPRWRDVNVVSSFLKMFLRKLPEPLLTDKLYPFFIDANRIANHHNRLHKLRNLLRKLPRHHYATLRYLIFHLAEITKNSEVNKMETRNLALMFGPSIVRPSDDNMATMVTHMSDQCKIIETLIHYHEWMFDDNSTADDSVPEQHPSETGTSAVEAPQYGVGVPSGVSAASFNDMHNLIRKANEEQAAAMMNEGKAGKIKNILRRNSRRDKSKSKLKIESTAPAAMNPRPGGASTTSAVHYPSPSLPPASHSPSQHTGVESAFCGNYQERDIDAEIMSRQLVSPLASAPPSALEQSPSVESSLGSIPDTSRTDPGASTSSDAGEAQARRKRQQDIYSARRIFIAGSAAAADDASGMDALANHTQHLNIANSPALEVLSEETREKIRKMQRRQNWMDPLSLTFPTSHITNTTHISAPDTSAVVSEPPSSTQSEPAPKTCSPTKDMTDALSCTSDYSTTSSAPLTAPLAVACAASSSDYASSFSDPSPCARNASASPRQRPQVLGVLPEARCQQKIRLRNRPTPRDPTRRHTLSDMDVLKEGRLEKFARWFGIRKSSPDVSSQNTLEEETVMPKNPPPVIVRTSPNELTPASGDEQL</sequence>
<feature type="domain" description="PH" evidence="3">
    <location>
        <begin position="337"/>
        <end position="455"/>
    </location>
</feature>
<feature type="compositionally biased region" description="Basic residues" evidence="2">
    <location>
        <begin position="857"/>
        <end position="875"/>
    </location>
</feature>
<feature type="region of interest" description="Disordered" evidence="2">
    <location>
        <begin position="795"/>
        <end position="818"/>
    </location>
</feature>
<feature type="region of interest" description="Disordered" evidence="2">
    <location>
        <begin position="308"/>
        <end position="327"/>
    </location>
</feature>
<organism evidence="5 6">
    <name type="scientific">Haemonchus contortus</name>
    <name type="common">Barber pole worm</name>
    <dbReference type="NCBI Taxonomy" id="6289"/>
    <lineage>
        <taxon>Eukaryota</taxon>
        <taxon>Metazoa</taxon>
        <taxon>Ecdysozoa</taxon>
        <taxon>Nematoda</taxon>
        <taxon>Chromadorea</taxon>
        <taxon>Rhabditida</taxon>
        <taxon>Rhabditina</taxon>
        <taxon>Rhabditomorpha</taxon>
        <taxon>Strongyloidea</taxon>
        <taxon>Trichostrongylidae</taxon>
        <taxon>Haemonchus</taxon>
    </lineage>
</organism>
<evidence type="ECO:0000256" key="1">
    <source>
        <dbReference type="ARBA" id="ARBA00022468"/>
    </source>
</evidence>
<feature type="compositionally biased region" description="Polar residues" evidence="2">
    <location>
        <begin position="953"/>
        <end position="969"/>
    </location>
</feature>
<dbReference type="SMART" id="SM00233">
    <property type="entry name" value="PH"/>
    <property type="match status" value="1"/>
</dbReference>
<feature type="region of interest" description="Disordered" evidence="2">
    <location>
        <begin position="1141"/>
        <end position="1162"/>
    </location>
</feature>
<dbReference type="PANTHER" id="PTHR23176">
    <property type="entry name" value="RHO/RAC/CDC GTPASE-ACTIVATING PROTEIN"/>
    <property type="match status" value="1"/>
</dbReference>
<protein>
    <submittedName>
        <fullName evidence="6">Ras-GAP domain-containing protein</fullName>
    </submittedName>
</protein>
<dbReference type="FunFam" id="1.10.555.10:FF:000058">
    <property type="entry name" value="GTPase-activating protein pac-1"/>
    <property type="match status" value="1"/>
</dbReference>
<evidence type="ECO:0000313" key="5">
    <source>
        <dbReference type="Proteomes" id="UP000025227"/>
    </source>
</evidence>
<feature type="domain" description="Rho-GAP" evidence="4">
    <location>
        <begin position="594"/>
        <end position="791"/>
    </location>
</feature>
<dbReference type="GO" id="GO:0005737">
    <property type="term" value="C:cytoplasm"/>
    <property type="evidence" value="ECO:0007669"/>
    <property type="project" value="TreeGrafter"/>
</dbReference>
<dbReference type="WBParaSite" id="HCON_00093770-00001">
    <property type="protein sequence ID" value="HCON_00093770-00001"/>
    <property type="gene ID" value="HCON_00093770"/>
</dbReference>
<dbReference type="SUPFAM" id="SSF50729">
    <property type="entry name" value="PH domain-like"/>
    <property type="match status" value="1"/>
</dbReference>
<dbReference type="PROSITE" id="PS50003">
    <property type="entry name" value="PH_DOMAIN"/>
    <property type="match status" value="1"/>
</dbReference>
<name>A0A7I4YI35_HAECO</name>
<dbReference type="SUPFAM" id="SSF48350">
    <property type="entry name" value="GTPase activation domain, GAP"/>
    <property type="match status" value="1"/>
</dbReference>
<evidence type="ECO:0000259" key="3">
    <source>
        <dbReference type="PROSITE" id="PS50003"/>
    </source>
</evidence>
<feature type="region of interest" description="Disordered" evidence="2">
    <location>
        <begin position="1214"/>
        <end position="1255"/>
    </location>
</feature>
<dbReference type="InterPro" id="IPR050729">
    <property type="entry name" value="Rho-GAP"/>
</dbReference>
<dbReference type="GO" id="GO:0007165">
    <property type="term" value="P:signal transduction"/>
    <property type="evidence" value="ECO:0007669"/>
    <property type="project" value="InterPro"/>
</dbReference>
<dbReference type="Pfam" id="PF00620">
    <property type="entry name" value="RhoGAP"/>
    <property type="match status" value="1"/>
</dbReference>
<dbReference type="InterPro" id="IPR000198">
    <property type="entry name" value="RhoGAP_dom"/>
</dbReference>
<dbReference type="AlphaFoldDB" id="A0A7I4YI35"/>
<dbReference type="InterPro" id="IPR008936">
    <property type="entry name" value="Rho_GTPase_activation_prot"/>
</dbReference>
<dbReference type="PANTHER" id="PTHR23176:SF133">
    <property type="entry name" value="GTPASE-ACTIVATING PROTEIN PAC-1"/>
    <property type="match status" value="1"/>
</dbReference>
<dbReference type="Proteomes" id="UP000025227">
    <property type="component" value="Unplaced"/>
</dbReference>
<reference evidence="6" key="1">
    <citation type="submission" date="2020-12" db="UniProtKB">
        <authorList>
            <consortium name="WormBaseParasite"/>
        </authorList>
    </citation>
    <scope>IDENTIFICATION</scope>
    <source>
        <strain evidence="6">MHco3</strain>
    </source>
</reference>
<feature type="compositionally biased region" description="Polar residues" evidence="2">
    <location>
        <begin position="500"/>
        <end position="513"/>
    </location>
</feature>
<dbReference type="InterPro" id="IPR001849">
    <property type="entry name" value="PH_domain"/>
</dbReference>
<keyword evidence="5" id="KW-1185">Reference proteome</keyword>
<dbReference type="InterPro" id="IPR011993">
    <property type="entry name" value="PH-like_dom_sf"/>
</dbReference>
<feature type="region of interest" description="Disordered" evidence="2">
    <location>
        <begin position="28"/>
        <end position="54"/>
    </location>
</feature>
<feature type="region of interest" description="Disordered" evidence="2">
    <location>
        <begin position="205"/>
        <end position="293"/>
    </location>
</feature>
<feature type="compositionally biased region" description="Low complexity" evidence="2">
    <location>
        <begin position="572"/>
        <end position="586"/>
    </location>
</feature>
<feature type="compositionally biased region" description="Low complexity" evidence="2">
    <location>
        <begin position="268"/>
        <end position="286"/>
    </location>
</feature>
<feature type="region of interest" description="Disordered" evidence="2">
    <location>
        <begin position="1072"/>
        <end position="1103"/>
    </location>
</feature>
<keyword evidence="1" id="KW-0343">GTPase activation</keyword>
<feature type="region of interest" description="Disordered" evidence="2">
    <location>
        <begin position="947"/>
        <end position="992"/>
    </location>
</feature>
<feature type="compositionally biased region" description="Basic residues" evidence="2">
    <location>
        <begin position="542"/>
        <end position="551"/>
    </location>
</feature>
<feature type="compositionally biased region" description="Polar residues" evidence="2">
    <location>
        <begin position="523"/>
        <end position="541"/>
    </location>
</feature>